<name>A0ABT2W4C5_9FLAO</name>
<keyword evidence="2" id="KW-1185">Reference proteome</keyword>
<proteinExistence type="predicted"/>
<dbReference type="RefSeq" id="WP_263002481.1">
    <property type="nucleotide sequence ID" value="NZ_JAOTEM010000001.1"/>
</dbReference>
<gene>
    <name evidence="1" type="ORF">NZ698_07630</name>
</gene>
<evidence type="ECO:0000313" key="1">
    <source>
        <dbReference type="EMBL" id="MCU7617064.1"/>
    </source>
</evidence>
<dbReference type="Proteomes" id="UP001208649">
    <property type="component" value="Unassembled WGS sequence"/>
</dbReference>
<protein>
    <submittedName>
        <fullName evidence="1">Uncharacterized protein</fullName>
    </submittedName>
</protein>
<sequence length="218" mass="25129">MVAKNSLVNVISSLNGKGSQPESSFSPSLYINTYVLSKKEKDSIWNTIFSENKTQHLFKNFQTSKDEKIYLIKNQINLFAILNSNSVNSQSKTELLIGKFKYDQKYSTENKDIQTYGTYGLRRHKIINISSKEKASIDFLNIYMNSIDSDNKINLFTQERIILIGVDDKKEEPVQAIEIFKKDKFNLKKLRNKLIVGAEVNSYKATIGNDLLLIYYKK</sequence>
<comment type="caution">
    <text evidence="1">The sequence shown here is derived from an EMBL/GenBank/DDBJ whole genome shotgun (WGS) entry which is preliminary data.</text>
</comment>
<accession>A0ABT2W4C5</accession>
<reference evidence="2" key="1">
    <citation type="submission" date="2023-07" db="EMBL/GenBank/DDBJ databases">
        <title>Chryseobacterium sp. strain PBS4-4 Genome sequencing and assembly.</title>
        <authorList>
            <person name="Jung Y."/>
        </authorList>
    </citation>
    <scope>NUCLEOTIDE SEQUENCE [LARGE SCALE GENOMIC DNA]</scope>
    <source>
        <strain evidence="2">PBS4-4</strain>
    </source>
</reference>
<organism evidence="1 2">
    <name type="scientific">Chryseobacterium edaphi</name>
    <dbReference type="NCBI Taxonomy" id="2976532"/>
    <lineage>
        <taxon>Bacteria</taxon>
        <taxon>Pseudomonadati</taxon>
        <taxon>Bacteroidota</taxon>
        <taxon>Flavobacteriia</taxon>
        <taxon>Flavobacteriales</taxon>
        <taxon>Weeksellaceae</taxon>
        <taxon>Chryseobacterium group</taxon>
        <taxon>Chryseobacterium</taxon>
    </lineage>
</organism>
<evidence type="ECO:0000313" key="2">
    <source>
        <dbReference type="Proteomes" id="UP001208649"/>
    </source>
</evidence>
<dbReference type="EMBL" id="JAOTEM010000001">
    <property type="protein sequence ID" value="MCU7617064.1"/>
    <property type="molecule type" value="Genomic_DNA"/>
</dbReference>